<accession>A0A0N5APS6</accession>
<dbReference type="AlphaFoldDB" id="A0A0N5APS6"/>
<proteinExistence type="predicted"/>
<dbReference type="PANTHER" id="PTHR21725:SF1">
    <property type="entry name" value="E3 UBIQUITIN-PROTEIN LIGASE UBR4"/>
    <property type="match status" value="1"/>
</dbReference>
<evidence type="ECO:0000313" key="2">
    <source>
        <dbReference type="WBParaSite" id="SMUV_0000666401-mRNA-1"/>
    </source>
</evidence>
<evidence type="ECO:0000313" key="1">
    <source>
        <dbReference type="Proteomes" id="UP000046393"/>
    </source>
</evidence>
<organism evidence="1 2">
    <name type="scientific">Syphacia muris</name>
    <dbReference type="NCBI Taxonomy" id="451379"/>
    <lineage>
        <taxon>Eukaryota</taxon>
        <taxon>Metazoa</taxon>
        <taxon>Ecdysozoa</taxon>
        <taxon>Nematoda</taxon>
        <taxon>Chromadorea</taxon>
        <taxon>Rhabditida</taxon>
        <taxon>Spirurina</taxon>
        <taxon>Oxyuridomorpha</taxon>
        <taxon>Oxyuroidea</taxon>
        <taxon>Oxyuridae</taxon>
        <taxon>Syphacia</taxon>
    </lineage>
</organism>
<dbReference type="InterPro" id="IPR045189">
    <property type="entry name" value="UBR4-like"/>
</dbReference>
<name>A0A0N5APS6_9BILA</name>
<dbReference type="STRING" id="451379.A0A0N5APS6"/>
<dbReference type="PANTHER" id="PTHR21725">
    <property type="entry name" value="E3 UBIQUITIN-PROTEIN LIGASE UBR4"/>
    <property type="match status" value="1"/>
</dbReference>
<protein>
    <submittedName>
        <fullName evidence="2">Kaptin</fullName>
    </submittedName>
</protein>
<sequence length="386" mass="43580">MLACDSHKKIKIYVLSSPGHVYVELLDKGSALYSDGAYFMTNTLQLPVVKAAVSMHYSLTYHLLFVSLQDAVYVLNVNDDGTSSTVHKIPMEIMVDGWSECAGVISAICLPDKRNVVFMYFDGEIFHIQQVSVLSPINAICVLLSLDYVSHIAIGINEEHKVLLYRRNYQNIPDFWISGLECDVRECNKRANTGKVKNLCSSQADMVTIFDSCTLLEKIEYHSEKLLRRYDSAELGKRFNSKTMSVVSVHDNEFDIVVRNLDWNYVICALSIEVSNEEGPEYVTAFGRKISLATERRRTFDIILNRADSLNCNVDKGKTLLDSKILIAFVAFNATLIQVYGKTKKDFGFPNITYEIEQKLTAPEALITSFLNFYCDAIEGFGLKQV</sequence>
<keyword evidence="1" id="KW-1185">Reference proteome</keyword>
<dbReference type="WBParaSite" id="SMUV_0000666401-mRNA-1">
    <property type="protein sequence ID" value="SMUV_0000666401-mRNA-1"/>
    <property type="gene ID" value="SMUV_0000666401"/>
</dbReference>
<reference evidence="2" key="1">
    <citation type="submission" date="2017-02" db="UniProtKB">
        <authorList>
            <consortium name="WormBaseParasite"/>
        </authorList>
    </citation>
    <scope>IDENTIFICATION</scope>
</reference>
<dbReference type="Proteomes" id="UP000046393">
    <property type="component" value="Unplaced"/>
</dbReference>